<dbReference type="Proteomes" id="UP000299102">
    <property type="component" value="Unassembled WGS sequence"/>
</dbReference>
<evidence type="ECO:0000256" key="1">
    <source>
        <dbReference type="SAM" id="MobiDB-lite"/>
    </source>
</evidence>
<organism evidence="2 3">
    <name type="scientific">Eumeta variegata</name>
    <name type="common">Bagworm moth</name>
    <name type="synonym">Eumeta japonica</name>
    <dbReference type="NCBI Taxonomy" id="151549"/>
    <lineage>
        <taxon>Eukaryota</taxon>
        <taxon>Metazoa</taxon>
        <taxon>Ecdysozoa</taxon>
        <taxon>Arthropoda</taxon>
        <taxon>Hexapoda</taxon>
        <taxon>Insecta</taxon>
        <taxon>Pterygota</taxon>
        <taxon>Neoptera</taxon>
        <taxon>Endopterygota</taxon>
        <taxon>Lepidoptera</taxon>
        <taxon>Glossata</taxon>
        <taxon>Ditrysia</taxon>
        <taxon>Tineoidea</taxon>
        <taxon>Psychidae</taxon>
        <taxon>Oiketicinae</taxon>
        <taxon>Eumeta</taxon>
    </lineage>
</organism>
<reference evidence="2 3" key="1">
    <citation type="journal article" date="2019" name="Commun. Biol.">
        <title>The bagworm genome reveals a unique fibroin gene that provides high tensile strength.</title>
        <authorList>
            <person name="Kono N."/>
            <person name="Nakamura H."/>
            <person name="Ohtoshi R."/>
            <person name="Tomita M."/>
            <person name="Numata K."/>
            <person name="Arakawa K."/>
        </authorList>
    </citation>
    <scope>NUCLEOTIDE SEQUENCE [LARGE SCALE GENOMIC DNA]</scope>
</reference>
<name>A0A4C1TJV5_EUMVA</name>
<sequence>MTYNVQVRIELAWRRLRMKNVLSEERRMRGLVKSNDAGSERASVARRRRFHETNQSSAERGRELDAGDVFTTSTLTPRPPPYHPKVAKFRIDKAADE</sequence>
<accession>A0A4C1TJV5</accession>
<protein>
    <submittedName>
        <fullName evidence="2">Uncharacterized protein</fullName>
    </submittedName>
</protein>
<comment type="caution">
    <text evidence="2">The sequence shown here is derived from an EMBL/GenBank/DDBJ whole genome shotgun (WGS) entry which is preliminary data.</text>
</comment>
<dbReference type="EMBL" id="BGZK01000066">
    <property type="protein sequence ID" value="GBP14763.1"/>
    <property type="molecule type" value="Genomic_DNA"/>
</dbReference>
<keyword evidence="3" id="KW-1185">Reference proteome</keyword>
<gene>
    <name evidence="2" type="ORF">EVAR_9662_1</name>
</gene>
<feature type="region of interest" description="Disordered" evidence="1">
    <location>
        <begin position="33"/>
        <end position="97"/>
    </location>
</feature>
<proteinExistence type="predicted"/>
<dbReference type="AlphaFoldDB" id="A0A4C1TJV5"/>
<evidence type="ECO:0000313" key="3">
    <source>
        <dbReference type="Proteomes" id="UP000299102"/>
    </source>
</evidence>
<evidence type="ECO:0000313" key="2">
    <source>
        <dbReference type="EMBL" id="GBP14763.1"/>
    </source>
</evidence>